<dbReference type="Gene3D" id="1.10.3720.10">
    <property type="entry name" value="MetI-like"/>
    <property type="match status" value="1"/>
</dbReference>
<evidence type="ECO:0000256" key="6">
    <source>
        <dbReference type="ARBA" id="ARBA00022692"/>
    </source>
</evidence>
<evidence type="ECO:0000256" key="1">
    <source>
        <dbReference type="ARBA" id="ARBA00004651"/>
    </source>
</evidence>
<evidence type="ECO:0000256" key="8">
    <source>
        <dbReference type="ARBA" id="ARBA00023136"/>
    </source>
</evidence>
<feature type="transmembrane region" description="Helical" evidence="9">
    <location>
        <begin position="31"/>
        <end position="56"/>
    </location>
</feature>
<evidence type="ECO:0000256" key="3">
    <source>
        <dbReference type="ARBA" id="ARBA00016864"/>
    </source>
</evidence>
<feature type="transmembrane region" description="Helical" evidence="9">
    <location>
        <begin position="215"/>
        <end position="241"/>
    </location>
</feature>
<dbReference type="Proteomes" id="UP001296776">
    <property type="component" value="Unassembled WGS sequence"/>
</dbReference>
<evidence type="ECO:0000313" key="12">
    <source>
        <dbReference type="Proteomes" id="UP001296776"/>
    </source>
</evidence>
<keyword evidence="7 9" id="KW-1133">Transmembrane helix</keyword>
<dbReference type="PANTHER" id="PTHR43470:SF5">
    <property type="entry name" value="PHOSPHATE TRANSPORT SYSTEM PERMEASE PROTEIN PSTA"/>
    <property type="match status" value="1"/>
</dbReference>
<keyword evidence="6 9" id="KW-0812">Transmembrane</keyword>
<dbReference type="InterPro" id="IPR024573">
    <property type="entry name" value="DUF3333"/>
</dbReference>
<accession>A0AAJ0U4N5</accession>
<dbReference type="InterPro" id="IPR005672">
    <property type="entry name" value="Phosphate_PstA"/>
</dbReference>
<dbReference type="Pfam" id="PF00528">
    <property type="entry name" value="BPD_transp_1"/>
    <property type="match status" value="1"/>
</dbReference>
<protein>
    <recommendedName>
        <fullName evidence="3 9">Phosphate transport system permease protein PstA</fullName>
    </recommendedName>
</protein>
<dbReference type="GO" id="GO:0005886">
    <property type="term" value="C:plasma membrane"/>
    <property type="evidence" value="ECO:0007669"/>
    <property type="project" value="UniProtKB-SubCell"/>
</dbReference>
<dbReference type="AlphaFoldDB" id="A0AAJ0U4N5"/>
<evidence type="ECO:0000256" key="2">
    <source>
        <dbReference type="ARBA" id="ARBA00007069"/>
    </source>
</evidence>
<evidence type="ECO:0000313" key="11">
    <source>
        <dbReference type="EMBL" id="MBK1705189.1"/>
    </source>
</evidence>
<evidence type="ECO:0000256" key="7">
    <source>
        <dbReference type="ARBA" id="ARBA00022989"/>
    </source>
</evidence>
<comment type="caution">
    <text evidence="11">The sequence shown here is derived from an EMBL/GenBank/DDBJ whole genome shotgun (WGS) entry which is preliminary data.</text>
</comment>
<dbReference type="Pfam" id="PF11812">
    <property type="entry name" value="DUF3333"/>
    <property type="match status" value="1"/>
</dbReference>
<comment type="similarity">
    <text evidence="2 9">Belongs to the binding-protein-dependent transport system permease family. CysTW subfamily.</text>
</comment>
<dbReference type="InterPro" id="IPR035906">
    <property type="entry name" value="MetI-like_sf"/>
</dbReference>
<dbReference type="SUPFAM" id="SSF161098">
    <property type="entry name" value="MetI-like"/>
    <property type="match status" value="1"/>
</dbReference>
<evidence type="ECO:0000256" key="5">
    <source>
        <dbReference type="ARBA" id="ARBA00022475"/>
    </source>
</evidence>
<keyword evidence="5 9" id="KW-1003">Cell membrane</keyword>
<dbReference type="InterPro" id="IPR000515">
    <property type="entry name" value="MetI-like"/>
</dbReference>
<evidence type="ECO:0000256" key="4">
    <source>
        <dbReference type="ARBA" id="ARBA00022448"/>
    </source>
</evidence>
<reference evidence="11" key="2">
    <citation type="journal article" date="2020" name="Microorganisms">
        <title>Osmotic Adaptation and Compatible Solute Biosynthesis of Phototrophic Bacteria as Revealed from Genome Analyses.</title>
        <authorList>
            <person name="Imhoff J.F."/>
            <person name="Rahn T."/>
            <person name="Kunzel S."/>
            <person name="Keller A."/>
            <person name="Neulinger S.C."/>
        </authorList>
    </citation>
    <scope>NUCLEOTIDE SEQUENCE</scope>
    <source>
        <strain evidence="11">DSM 11080</strain>
    </source>
</reference>
<comment type="subcellular location">
    <subcellularLocation>
        <location evidence="9">Cell inner membrane</location>
        <topology evidence="9">Multi-pass membrane protein</topology>
    </subcellularLocation>
    <subcellularLocation>
        <location evidence="1">Cell membrane</location>
        <topology evidence="1">Multi-pass membrane protein</topology>
    </subcellularLocation>
</comment>
<feature type="transmembrane region" description="Helical" evidence="9">
    <location>
        <begin position="332"/>
        <end position="354"/>
    </location>
</feature>
<dbReference type="EMBL" id="NRSJ01000019">
    <property type="protein sequence ID" value="MBK1705189.1"/>
    <property type="molecule type" value="Genomic_DNA"/>
</dbReference>
<evidence type="ECO:0000256" key="9">
    <source>
        <dbReference type="RuleBase" id="RU363043"/>
    </source>
</evidence>
<keyword evidence="8 9" id="KW-0472">Membrane</keyword>
<dbReference type="GO" id="GO:0005315">
    <property type="term" value="F:phosphate transmembrane transporter activity"/>
    <property type="evidence" value="ECO:0007669"/>
    <property type="project" value="InterPro"/>
</dbReference>
<feature type="domain" description="ABC transmembrane type-1" evidence="10">
    <location>
        <begin position="216"/>
        <end position="423"/>
    </location>
</feature>
<gene>
    <name evidence="11" type="primary">pstA</name>
    <name evidence="11" type="ORF">CKO40_11715</name>
</gene>
<sequence>MTESAPNSTGSVYLSKRFTRRLRRRRGREHLLRAAGVGAVMIAIGMLAVLFTSIVLQGDSAFLQTRIALEVDFDLETLGVDSAEREALEDGSYRTLLHQALYDRFGRPEARAARDQLTAMVSDEAVYRLRDRVLNDPNLIGQTQRIWMPAASEVDLIAKGVVPRDLPEADRLVSDRVLGWMGQLREAGDLKTVFNTDFFIRTDSREPEVAGIRGAIVGSALMLLVTLVTALPVGLAAAVYLEEFAPKNRWTELIDVNIRNLAAVPSILFGLLGLAVFVRLFGMPRSTPLVGGLVLALLVLPTIIIAARAAIQAVPPSLREAAQELGASRMQTTFLTVLPNALPGILTGTIISMAEALGETAPLLMIGMVAFIAEMPTDFNDPAAPLPVLVYLWSTSPERGFFEKTAAAILVLLAFLLVMNALAVWLRMRTQKRG</sequence>
<keyword evidence="4" id="KW-0813">Transport</keyword>
<dbReference type="GO" id="GO:0035435">
    <property type="term" value="P:phosphate ion transmembrane transport"/>
    <property type="evidence" value="ECO:0007669"/>
    <property type="project" value="InterPro"/>
</dbReference>
<dbReference type="NCBIfam" id="TIGR00974">
    <property type="entry name" value="3a0107s02c"/>
    <property type="match status" value="1"/>
</dbReference>
<organism evidence="11 12">
    <name type="scientific">Halochromatium glycolicum</name>
    <dbReference type="NCBI Taxonomy" id="85075"/>
    <lineage>
        <taxon>Bacteria</taxon>
        <taxon>Pseudomonadati</taxon>
        <taxon>Pseudomonadota</taxon>
        <taxon>Gammaproteobacteria</taxon>
        <taxon>Chromatiales</taxon>
        <taxon>Chromatiaceae</taxon>
        <taxon>Halochromatium</taxon>
    </lineage>
</organism>
<name>A0AAJ0U4N5_9GAMM</name>
<dbReference type="CDD" id="cd06261">
    <property type="entry name" value="TM_PBP2"/>
    <property type="match status" value="1"/>
</dbReference>
<feature type="transmembrane region" description="Helical" evidence="9">
    <location>
        <begin position="406"/>
        <end position="426"/>
    </location>
</feature>
<keyword evidence="12" id="KW-1185">Reference proteome</keyword>
<feature type="transmembrane region" description="Helical" evidence="9">
    <location>
        <begin position="261"/>
        <end position="282"/>
    </location>
</feature>
<dbReference type="PANTHER" id="PTHR43470">
    <property type="entry name" value="PHOSPHATE TRANSPORT SYSTEM PERMEASE PROTEIN PSTA-RELATED"/>
    <property type="match status" value="1"/>
</dbReference>
<dbReference type="PROSITE" id="PS50928">
    <property type="entry name" value="ABC_TM1"/>
    <property type="match status" value="1"/>
</dbReference>
<dbReference type="RefSeq" id="WP_200346403.1">
    <property type="nucleotide sequence ID" value="NZ_NRSJ01000019.1"/>
</dbReference>
<proteinExistence type="inferred from homology"/>
<evidence type="ECO:0000259" key="10">
    <source>
        <dbReference type="PROSITE" id="PS50928"/>
    </source>
</evidence>
<reference evidence="11" key="1">
    <citation type="submission" date="2017-08" db="EMBL/GenBank/DDBJ databases">
        <authorList>
            <person name="Imhoff J.F."/>
            <person name="Rahn T."/>
            <person name="Kuenzel S."/>
            <person name="Neulinger S.C."/>
        </authorList>
    </citation>
    <scope>NUCLEOTIDE SEQUENCE</scope>
    <source>
        <strain evidence="11">DSM 11080</strain>
    </source>
</reference>
<feature type="transmembrane region" description="Helical" evidence="9">
    <location>
        <begin position="288"/>
        <end position="311"/>
    </location>
</feature>